<comment type="caution">
    <text evidence="6">The sequence shown here is derived from an EMBL/GenBank/DDBJ whole genome shotgun (WGS) entry which is preliminary data.</text>
</comment>
<dbReference type="InterPro" id="IPR006311">
    <property type="entry name" value="TAT_signal"/>
</dbReference>
<organism evidence="6 7">
    <name type="scientific">Phyllobacterium endophyticum</name>
    <dbReference type="NCBI Taxonomy" id="1149773"/>
    <lineage>
        <taxon>Bacteria</taxon>
        <taxon>Pseudomonadati</taxon>
        <taxon>Pseudomonadota</taxon>
        <taxon>Alphaproteobacteria</taxon>
        <taxon>Hyphomicrobiales</taxon>
        <taxon>Phyllobacteriaceae</taxon>
        <taxon>Phyllobacterium</taxon>
    </lineage>
</organism>
<dbReference type="PIRSF" id="PIRSF002741">
    <property type="entry name" value="MppA"/>
    <property type="match status" value="1"/>
</dbReference>
<evidence type="ECO:0000256" key="1">
    <source>
        <dbReference type="ARBA" id="ARBA00004418"/>
    </source>
</evidence>
<dbReference type="InterPro" id="IPR000914">
    <property type="entry name" value="SBP_5_dom"/>
</dbReference>
<dbReference type="Gene3D" id="3.90.76.10">
    <property type="entry name" value="Dipeptide-binding Protein, Domain 1"/>
    <property type="match status" value="1"/>
</dbReference>
<reference evidence="7" key="1">
    <citation type="submission" date="2017-11" db="EMBL/GenBank/DDBJ databases">
        <authorList>
            <person name="Kuznetsova I."/>
            <person name="Sazanova A."/>
            <person name="Chirak E."/>
            <person name="Safronova V."/>
            <person name="Willems A."/>
        </authorList>
    </citation>
    <scope>NUCLEOTIDE SEQUENCE [LARGE SCALE GENOMIC DNA]</scope>
    <source>
        <strain evidence="7">PEPV15</strain>
    </source>
</reference>
<dbReference type="EMBL" id="PGGN01000005">
    <property type="protein sequence ID" value="PSH55409.1"/>
    <property type="molecule type" value="Genomic_DNA"/>
</dbReference>
<sequence length="558" mass="62543">MSDKHRNSILHPTRRQALAMMGVVGATGLVMPGILGRDKAYAAPPSAPKGQVIIGFSQEPTVFNPHMLHIEVDEGIHFSVFDPLFNVDPEGKFTPALAVEVPTVDNGGISADGLNWKVKLRDGVKWHDGKPFTAEDVKFTLDLVVDKDFRSARRAGHDQVRDIKVVSPTEITWRMEKPYAPYASILAATFIVPKHILEPEKDRNTAPFNNAPVGTGPFKWVERVAGDHIELAANTDYYGEGPYLERVIYKYIPDLTVLYTQFKTGDIDVTGLQWITPDHYDEAKALEGKTVQVVPGGTVESVTFNMEKPQFKDPAVRQALYHALDKTTIIDALYYGLPAPTETYMPQQSFYFNPDLPKHEFDIEKAKKLLDDAGWKPGEDGIRAKDGVRLSFSNSTTAGNHIREQVQQFMQQSFKDVGVEMTISNLPPAVMWGEYWMQSKFDSVVVGLDFLTGPDPDTSDYFLTSSINAKGGAGQNTWQYSNPEVDKLLAEGGQVFVPEERKKSYLKIQEIIRSELPFLPIFQYATIRGRKKGMTGFTPNVNNRIDSWNVGSWYWEEA</sequence>
<evidence type="ECO:0000313" key="7">
    <source>
        <dbReference type="Proteomes" id="UP000241158"/>
    </source>
</evidence>
<dbReference type="Pfam" id="PF00496">
    <property type="entry name" value="SBP_bac_5"/>
    <property type="match status" value="1"/>
</dbReference>
<dbReference type="RefSeq" id="WP_106718844.1">
    <property type="nucleotide sequence ID" value="NZ_JACHXT010000005.1"/>
</dbReference>
<dbReference type="InterPro" id="IPR030678">
    <property type="entry name" value="Peptide/Ni-bd"/>
</dbReference>
<dbReference type="Gene3D" id="3.10.105.10">
    <property type="entry name" value="Dipeptide-binding Protein, Domain 3"/>
    <property type="match status" value="1"/>
</dbReference>
<dbReference type="GO" id="GO:0015833">
    <property type="term" value="P:peptide transport"/>
    <property type="evidence" value="ECO:0007669"/>
    <property type="project" value="TreeGrafter"/>
</dbReference>
<dbReference type="PANTHER" id="PTHR30290">
    <property type="entry name" value="PERIPLASMIC BINDING COMPONENT OF ABC TRANSPORTER"/>
    <property type="match status" value="1"/>
</dbReference>
<comment type="similarity">
    <text evidence="2">Belongs to the bacterial solute-binding protein 5 family.</text>
</comment>
<name>A0A2P7AMH5_9HYPH</name>
<dbReference type="PANTHER" id="PTHR30290:SF38">
    <property type="entry name" value="D,D-DIPEPTIDE-BINDING PERIPLASMIC PROTEIN DDPA-RELATED"/>
    <property type="match status" value="1"/>
</dbReference>
<dbReference type="GO" id="GO:0030288">
    <property type="term" value="C:outer membrane-bounded periplasmic space"/>
    <property type="evidence" value="ECO:0007669"/>
    <property type="project" value="UniProtKB-ARBA"/>
</dbReference>
<dbReference type="AlphaFoldDB" id="A0A2P7AMH5"/>
<dbReference type="CDD" id="cd08513">
    <property type="entry name" value="PBP2_thermophilic_Hb8_like"/>
    <property type="match status" value="1"/>
</dbReference>
<feature type="domain" description="Solute-binding protein family 5" evidence="5">
    <location>
        <begin position="93"/>
        <end position="466"/>
    </location>
</feature>
<keyword evidence="3" id="KW-0732">Signal</keyword>
<dbReference type="Proteomes" id="UP000241158">
    <property type="component" value="Unassembled WGS sequence"/>
</dbReference>
<dbReference type="Gene3D" id="3.40.190.10">
    <property type="entry name" value="Periplasmic binding protein-like II"/>
    <property type="match status" value="1"/>
</dbReference>
<gene>
    <name evidence="6" type="ORF">CU100_22390</name>
</gene>
<dbReference type="InterPro" id="IPR039424">
    <property type="entry name" value="SBP_5"/>
</dbReference>
<accession>A0A2P7AMH5</accession>
<keyword evidence="4" id="KW-0472">Membrane</keyword>
<evidence type="ECO:0000313" key="6">
    <source>
        <dbReference type="EMBL" id="PSH55409.1"/>
    </source>
</evidence>
<evidence type="ECO:0000256" key="2">
    <source>
        <dbReference type="ARBA" id="ARBA00005695"/>
    </source>
</evidence>
<keyword evidence="7" id="KW-1185">Reference proteome</keyword>
<dbReference type="PROSITE" id="PS51318">
    <property type="entry name" value="TAT"/>
    <property type="match status" value="1"/>
</dbReference>
<evidence type="ECO:0000256" key="3">
    <source>
        <dbReference type="ARBA" id="ARBA00022729"/>
    </source>
</evidence>
<evidence type="ECO:0000256" key="4">
    <source>
        <dbReference type="SAM" id="Phobius"/>
    </source>
</evidence>
<keyword evidence="4" id="KW-0812">Transmembrane</keyword>
<proteinExistence type="inferred from homology"/>
<protein>
    <submittedName>
        <fullName evidence="6">ABC transporter substrate-binding protein</fullName>
    </submittedName>
</protein>
<dbReference type="OrthoDB" id="9803988at2"/>
<dbReference type="SUPFAM" id="SSF53850">
    <property type="entry name" value="Periplasmic binding protein-like II"/>
    <property type="match status" value="1"/>
</dbReference>
<dbReference type="GO" id="GO:1904680">
    <property type="term" value="F:peptide transmembrane transporter activity"/>
    <property type="evidence" value="ECO:0007669"/>
    <property type="project" value="TreeGrafter"/>
</dbReference>
<comment type="subcellular location">
    <subcellularLocation>
        <location evidence="1">Periplasm</location>
    </subcellularLocation>
</comment>
<feature type="transmembrane region" description="Helical" evidence="4">
    <location>
        <begin position="16"/>
        <end position="35"/>
    </location>
</feature>
<dbReference type="GO" id="GO:0043190">
    <property type="term" value="C:ATP-binding cassette (ABC) transporter complex"/>
    <property type="evidence" value="ECO:0007669"/>
    <property type="project" value="InterPro"/>
</dbReference>
<evidence type="ECO:0000259" key="5">
    <source>
        <dbReference type="Pfam" id="PF00496"/>
    </source>
</evidence>
<keyword evidence="4" id="KW-1133">Transmembrane helix</keyword>